<reference evidence="2 4" key="2">
    <citation type="journal article" date="2018" name="Plant J.">
        <title>The Physcomitrella patens chromosome-scale assembly reveals moss genome structure and evolution.</title>
        <authorList>
            <person name="Lang D."/>
            <person name="Ullrich K.K."/>
            <person name="Murat F."/>
            <person name="Fuchs J."/>
            <person name="Jenkins J."/>
            <person name="Haas F.B."/>
            <person name="Piednoel M."/>
            <person name="Gundlach H."/>
            <person name="Van Bel M."/>
            <person name="Meyberg R."/>
            <person name="Vives C."/>
            <person name="Morata J."/>
            <person name="Symeonidi A."/>
            <person name="Hiss M."/>
            <person name="Muchero W."/>
            <person name="Kamisugi Y."/>
            <person name="Saleh O."/>
            <person name="Blanc G."/>
            <person name="Decker E.L."/>
            <person name="van Gessel N."/>
            <person name="Grimwood J."/>
            <person name="Hayes R.D."/>
            <person name="Graham S.W."/>
            <person name="Gunter L.E."/>
            <person name="McDaniel S.F."/>
            <person name="Hoernstein S.N.W."/>
            <person name="Larsson A."/>
            <person name="Li F.W."/>
            <person name="Perroud P.F."/>
            <person name="Phillips J."/>
            <person name="Ranjan P."/>
            <person name="Rokshar D.S."/>
            <person name="Rothfels C.J."/>
            <person name="Schneider L."/>
            <person name="Shu S."/>
            <person name="Stevenson D.W."/>
            <person name="Thummler F."/>
            <person name="Tillich M."/>
            <person name="Villarreal Aguilar J.C."/>
            <person name="Widiez T."/>
            <person name="Wong G.K."/>
            <person name="Wymore A."/>
            <person name="Zhang Y."/>
            <person name="Zimmer A.D."/>
            <person name="Quatrano R.S."/>
            <person name="Mayer K.F.X."/>
            <person name="Goodstein D."/>
            <person name="Casacuberta J.M."/>
            <person name="Vandepoele K."/>
            <person name="Reski R."/>
            <person name="Cuming A.C."/>
            <person name="Tuskan G.A."/>
            <person name="Maumus F."/>
            <person name="Salse J."/>
            <person name="Schmutz J."/>
            <person name="Rensing S.A."/>
        </authorList>
    </citation>
    <scope>NUCLEOTIDE SEQUENCE [LARGE SCALE GENOMIC DNA]</scope>
    <source>
        <strain evidence="3 4">cv. Gransden 2004</strain>
    </source>
</reference>
<evidence type="ECO:0000313" key="2">
    <source>
        <dbReference type="EMBL" id="PNR48444.1"/>
    </source>
</evidence>
<sequence>METIRSRYGGRLQGARKLLAETPAPSPIESGEAVCRDSSTGAVVSCQNSRAFIIIGTGMTCIMFLVTVALILLFWSIVKQRRFERRPGIVPTFQVPIPQSVSETSQSVTMNPSECDDCVFVLYPGDVRPLFFAIRRPILPDGGMDDDMDDDKSIAYNEDGMRVVWTMTSISRGGEQIMSSNCTGAGLVRDPINRH</sequence>
<name>A0A2K1K3U7_PHYPA</name>
<evidence type="ECO:0000313" key="4">
    <source>
        <dbReference type="Proteomes" id="UP000006727"/>
    </source>
</evidence>
<dbReference type="AlphaFoldDB" id="A0A2K1K3U7"/>
<dbReference type="Proteomes" id="UP000006727">
    <property type="component" value="Chromosome 9"/>
</dbReference>
<dbReference type="Gramene" id="Pp3c9_19350V3.1">
    <property type="protein sequence ID" value="Pp3c9_19350V3.1"/>
    <property type="gene ID" value="Pp3c9_19350"/>
</dbReference>
<dbReference type="RefSeq" id="XP_024384225.1">
    <property type="nucleotide sequence ID" value="XM_024528457.2"/>
</dbReference>
<dbReference type="EnsemblPlants" id="Pp3c9_19350V3.1">
    <property type="protein sequence ID" value="Pp3c9_19350V3.1"/>
    <property type="gene ID" value="Pp3c9_19350"/>
</dbReference>
<reference evidence="2 4" key="1">
    <citation type="journal article" date="2008" name="Science">
        <title>The Physcomitrella genome reveals evolutionary insights into the conquest of land by plants.</title>
        <authorList>
            <person name="Rensing S."/>
            <person name="Lang D."/>
            <person name="Zimmer A."/>
            <person name="Terry A."/>
            <person name="Salamov A."/>
            <person name="Shapiro H."/>
            <person name="Nishiyama T."/>
            <person name="Perroud P.-F."/>
            <person name="Lindquist E."/>
            <person name="Kamisugi Y."/>
            <person name="Tanahashi T."/>
            <person name="Sakakibara K."/>
            <person name="Fujita T."/>
            <person name="Oishi K."/>
            <person name="Shin-I T."/>
            <person name="Kuroki Y."/>
            <person name="Toyoda A."/>
            <person name="Suzuki Y."/>
            <person name="Hashimoto A."/>
            <person name="Yamaguchi K."/>
            <person name="Sugano A."/>
            <person name="Kohara Y."/>
            <person name="Fujiyama A."/>
            <person name="Anterola A."/>
            <person name="Aoki S."/>
            <person name="Ashton N."/>
            <person name="Barbazuk W.B."/>
            <person name="Barker E."/>
            <person name="Bennetzen J."/>
            <person name="Bezanilla M."/>
            <person name="Blankenship R."/>
            <person name="Cho S.H."/>
            <person name="Dutcher S."/>
            <person name="Estelle M."/>
            <person name="Fawcett J.A."/>
            <person name="Gundlach H."/>
            <person name="Hanada K."/>
            <person name="Heyl A."/>
            <person name="Hicks K.A."/>
            <person name="Hugh J."/>
            <person name="Lohr M."/>
            <person name="Mayer K."/>
            <person name="Melkozernov A."/>
            <person name="Murata T."/>
            <person name="Nelson D."/>
            <person name="Pils B."/>
            <person name="Prigge M."/>
            <person name="Reiss B."/>
            <person name="Renner T."/>
            <person name="Rombauts S."/>
            <person name="Rushton P."/>
            <person name="Sanderfoot A."/>
            <person name="Schween G."/>
            <person name="Shiu S.-H."/>
            <person name="Stueber K."/>
            <person name="Theodoulou F.L."/>
            <person name="Tu H."/>
            <person name="Van de Peer Y."/>
            <person name="Verrier P.J."/>
            <person name="Waters E."/>
            <person name="Wood A."/>
            <person name="Yang L."/>
            <person name="Cove D."/>
            <person name="Cuming A."/>
            <person name="Hasebe M."/>
            <person name="Lucas S."/>
            <person name="Mishler D.B."/>
            <person name="Reski R."/>
            <person name="Grigoriev I."/>
            <person name="Quatrano R.S."/>
            <person name="Boore J.L."/>
        </authorList>
    </citation>
    <scope>NUCLEOTIDE SEQUENCE [LARGE SCALE GENOMIC DNA]</scope>
    <source>
        <strain evidence="3 4">cv. Gransden 2004</strain>
    </source>
</reference>
<accession>A0A2K1K3U7</accession>
<gene>
    <name evidence="3" type="primary">LOC112286515</name>
    <name evidence="2" type="ORF">PHYPA_012920</name>
</gene>
<dbReference type="PaxDb" id="3218-PP1S89_78V6.1"/>
<evidence type="ECO:0000313" key="3">
    <source>
        <dbReference type="EnsemblPlants" id="Pp3c9_19350V3.1"/>
    </source>
</evidence>
<protein>
    <submittedName>
        <fullName evidence="2 3">Uncharacterized protein</fullName>
    </submittedName>
</protein>
<dbReference type="GeneID" id="112286515"/>
<keyword evidence="4" id="KW-1185">Reference proteome</keyword>
<feature type="transmembrane region" description="Helical" evidence="1">
    <location>
        <begin position="51"/>
        <end position="78"/>
    </location>
</feature>
<dbReference type="EnsemblPlants" id="Pp3c9_19350V3.3">
    <property type="protein sequence ID" value="Pp3c9_19350V3.3"/>
    <property type="gene ID" value="Pp3c9_19350"/>
</dbReference>
<keyword evidence="1" id="KW-0812">Transmembrane</keyword>
<evidence type="ECO:0000256" key="1">
    <source>
        <dbReference type="SAM" id="Phobius"/>
    </source>
</evidence>
<keyword evidence="1" id="KW-0472">Membrane</keyword>
<proteinExistence type="predicted"/>
<reference evidence="3" key="3">
    <citation type="submission" date="2020-12" db="UniProtKB">
        <authorList>
            <consortium name="EnsemblPlants"/>
        </authorList>
    </citation>
    <scope>IDENTIFICATION</scope>
</reference>
<keyword evidence="1" id="KW-1133">Transmembrane helix</keyword>
<organism evidence="2">
    <name type="scientific">Physcomitrium patens</name>
    <name type="common">Spreading-leaved earth moss</name>
    <name type="synonym">Physcomitrella patens</name>
    <dbReference type="NCBI Taxonomy" id="3218"/>
    <lineage>
        <taxon>Eukaryota</taxon>
        <taxon>Viridiplantae</taxon>
        <taxon>Streptophyta</taxon>
        <taxon>Embryophyta</taxon>
        <taxon>Bryophyta</taxon>
        <taxon>Bryophytina</taxon>
        <taxon>Bryopsida</taxon>
        <taxon>Funariidae</taxon>
        <taxon>Funariales</taxon>
        <taxon>Funariaceae</taxon>
        <taxon>Physcomitrium</taxon>
    </lineage>
</organism>
<dbReference type="Gramene" id="Pp3c9_19350V3.3">
    <property type="protein sequence ID" value="Pp3c9_19350V3.3"/>
    <property type="gene ID" value="Pp3c9_19350"/>
</dbReference>
<dbReference type="EMBL" id="ABEU02000009">
    <property type="protein sequence ID" value="PNR48444.1"/>
    <property type="molecule type" value="Genomic_DNA"/>
</dbReference>